<dbReference type="RefSeq" id="WP_103466613.1">
    <property type="nucleotide sequence ID" value="NZ_PPXC01000012.1"/>
</dbReference>
<name>A0A2S3ZUV9_ARTGL</name>
<feature type="region of interest" description="Disordered" evidence="1">
    <location>
        <begin position="1"/>
        <end position="24"/>
    </location>
</feature>
<reference evidence="3 4" key="1">
    <citation type="submission" date="2018-01" db="EMBL/GenBank/DDBJ databases">
        <title>Arthrobacter sp. nov., from glaciers in China.</title>
        <authorList>
            <person name="Liu Q."/>
            <person name="Xin Y.-H."/>
        </authorList>
    </citation>
    <scope>NUCLEOTIDE SEQUENCE [LARGE SCALE GENOMIC DNA]</scope>
    <source>
        <strain evidence="3 4">HLT2-12-2</strain>
    </source>
</reference>
<accession>A0A2S3ZUV9</accession>
<keyword evidence="2" id="KW-0472">Membrane</keyword>
<evidence type="ECO:0000313" key="4">
    <source>
        <dbReference type="Proteomes" id="UP000237061"/>
    </source>
</evidence>
<dbReference type="EMBL" id="PPXC01000012">
    <property type="protein sequence ID" value="POH72637.1"/>
    <property type="molecule type" value="Genomic_DNA"/>
</dbReference>
<dbReference type="InterPro" id="IPR046291">
    <property type="entry name" value="DUF6328"/>
</dbReference>
<feature type="transmembrane region" description="Helical" evidence="2">
    <location>
        <begin position="112"/>
        <end position="132"/>
    </location>
</feature>
<dbReference type="Proteomes" id="UP000237061">
    <property type="component" value="Unassembled WGS sequence"/>
</dbReference>
<gene>
    <name evidence="3" type="ORF">CVS27_14790</name>
</gene>
<keyword evidence="2" id="KW-0812">Transmembrane</keyword>
<feature type="transmembrane region" description="Helical" evidence="2">
    <location>
        <begin position="71"/>
        <end position="91"/>
    </location>
</feature>
<proteinExistence type="predicted"/>
<keyword evidence="4" id="KW-1185">Reference proteome</keyword>
<evidence type="ECO:0000256" key="1">
    <source>
        <dbReference type="SAM" id="MobiDB-lite"/>
    </source>
</evidence>
<sequence length="178" mass="19570">MDTDSAAANPGGQEAVSGRNETLDEQRDRQWIDLLQELRVMQTGTQIIAGFLLTLPFQSRFTELDALATGLYLGNVILAALATCLMLVPVAMHRELFARRMKDRLVSSGHRVVRIALWLIGLLVVGTIALVFDMVLGRFQAGVVSVLFGCTLLAMLGIYPLWIRSRSTSSPGQRRRGA</sequence>
<keyword evidence="2" id="KW-1133">Transmembrane helix</keyword>
<dbReference type="Pfam" id="PF19853">
    <property type="entry name" value="DUF6328"/>
    <property type="match status" value="1"/>
</dbReference>
<evidence type="ECO:0000256" key="2">
    <source>
        <dbReference type="SAM" id="Phobius"/>
    </source>
</evidence>
<evidence type="ECO:0000313" key="3">
    <source>
        <dbReference type="EMBL" id="POH72637.1"/>
    </source>
</evidence>
<dbReference type="AlphaFoldDB" id="A0A2S3ZUV9"/>
<feature type="transmembrane region" description="Helical" evidence="2">
    <location>
        <begin position="138"/>
        <end position="162"/>
    </location>
</feature>
<protein>
    <submittedName>
        <fullName evidence="3">Sodium:proton antiporter</fullName>
    </submittedName>
</protein>
<comment type="caution">
    <text evidence="3">The sequence shown here is derived from an EMBL/GenBank/DDBJ whole genome shotgun (WGS) entry which is preliminary data.</text>
</comment>
<organism evidence="3 4">
    <name type="scientific">Arthrobacter glacialis</name>
    <dbReference type="NCBI Taxonomy" id="1664"/>
    <lineage>
        <taxon>Bacteria</taxon>
        <taxon>Bacillati</taxon>
        <taxon>Actinomycetota</taxon>
        <taxon>Actinomycetes</taxon>
        <taxon>Micrococcales</taxon>
        <taxon>Micrococcaceae</taxon>
        <taxon>Arthrobacter</taxon>
    </lineage>
</organism>